<evidence type="ECO:0000256" key="1">
    <source>
        <dbReference type="SAM" id="MobiDB-lite"/>
    </source>
</evidence>
<feature type="signal peptide" evidence="2">
    <location>
        <begin position="1"/>
        <end position="21"/>
    </location>
</feature>
<proteinExistence type="predicted"/>
<keyword evidence="4" id="KW-1185">Reference proteome</keyword>
<feature type="compositionally biased region" description="Gly residues" evidence="1">
    <location>
        <begin position="50"/>
        <end position="62"/>
    </location>
</feature>
<dbReference type="EMBL" id="BQKI01000016">
    <property type="protein sequence ID" value="GJN09688.1"/>
    <property type="molecule type" value="Genomic_DNA"/>
</dbReference>
<evidence type="ECO:0000256" key="2">
    <source>
        <dbReference type="SAM" id="SignalP"/>
    </source>
</evidence>
<sequence length="128" mass="13134">MPPRSLAAALFMIRGSGGLMAGKVVGSGISFLMTQQLPWRGREDGDDGRGGGTRGAIGGAGRAMGDPDNGCHPMQISDRVRVGTRGLRSSLIDSTPSRLESRNRLLLAGTLAADASLLDGSNAACPRG</sequence>
<evidence type="ECO:0000313" key="3">
    <source>
        <dbReference type="EMBL" id="GJN09688.1"/>
    </source>
</evidence>
<protein>
    <recommendedName>
        <fullName evidence="5">Secreted protein</fullName>
    </recommendedName>
</protein>
<gene>
    <name evidence="3" type="primary">ga27716</name>
    <name evidence="3" type="ORF">PR202_ga27716</name>
</gene>
<name>A0AAV5DFH8_ELECO</name>
<keyword evidence="2" id="KW-0732">Signal</keyword>
<feature type="region of interest" description="Disordered" evidence="1">
    <location>
        <begin position="39"/>
        <end position="75"/>
    </location>
</feature>
<accession>A0AAV5DFH8</accession>
<feature type="chain" id="PRO_5043484225" description="Secreted protein" evidence="2">
    <location>
        <begin position="22"/>
        <end position="128"/>
    </location>
</feature>
<dbReference type="AlphaFoldDB" id="A0AAV5DFH8"/>
<dbReference type="Proteomes" id="UP001054889">
    <property type="component" value="Unassembled WGS sequence"/>
</dbReference>
<evidence type="ECO:0000313" key="4">
    <source>
        <dbReference type="Proteomes" id="UP001054889"/>
    </source>
</evidence>
<organism evidence="3 4">
    <name type="scientific">Eleusine coracana subsp. coracana</name>
    <dbReference type="NCBI Taxonomy" id="191504"/>
    <lineage>
        <taxon>Eukaryota</taxon>
        <taxon>Viridiplantae</taxon>
        <taxon>Streptophyta</taxon>
        <taxon>Embryophyta</taxon>
        <taxon>Tracheophyta</taxon>
        <taxon>Spermatophyta</taxon>
        <taxon>Magnoliopsida</taxon>
        <taxon>Liliopsida</taxon>
        <taxon>Poales</taxon>
        <taxon>Poaceae</taxon>
        <taxon>PACMAD clade</taxon>
        <taxon>Chloridoideae</taxon>
        <taxon>Cynodonteae</taxon>
        <taxon>Eleusininae</taxon>
        <taxon>Eleusine</taxon>
    </lineage>
</organism>
<reference evidence="3" key="1">
    <citation type="journal article" date="2018" name="DNA Res.">
        <title>Multiple hybrid de novo genome assembly of finger millet, an orphan allotetraploid crop.</title>
        <authorList>
            <person name="Hatakeyama M."/>
            <person name="Aluri S."/>
            <person name="Balachadran M.T."/>
            <person name="Sivarajan S.R."/>
            <person name="Patrignani A."/>
            <person name="Gruter S."/>
            <person name="Poveda L."/>
            <person name="Shimizu-Inatsugi R."/>
            <person name="Baeten J."/>
            <person name="Francoijs K.J."/>
            <person name="Nataraja K.N."/>
            <person name="Reddy Y.A.N."/>
            <person name="Phadnis S."/>
            <person name="Ravikumar R.L."/>
            <person name="Schlapbach R."/>
            <person name="Sreeman S.M."/>
            <person name="Shimizu K.K."/>
        </authorList>
    </citation>
    <scope>NUCLEOTIDE SEQUENCE</scope>
</reference>
<feature type="compositionally biased region" description="Basic and acidic residues" evidence="1">
    <location>
        <begin position="40"/>
        <end position="49"/>
    </location>
</feature>
<comment type="caution">
    <text evidence="3">The sequence shown here is derived from an EMBL/GenBank/DDBJ whole genome shotgun (WGS) entry which is preliminary data.</text>
</comment>
<reference evidence="3" key="2">
    <citation type="submission" date="2021-12" db="EMBL/GenBank/DDBJ databases">
        <title>Resequencing data analysis of finger millet.</title>
        <authorList>
            <person name="Hatakeyama M."/>
            <person name="Aluri S."/>
            <person name="Balachadran M.T."/>
            <person name="Sivarajan S.R."/>
            <person name="Poveda L."/>
            <person name="Shimizu-Inatsugi R."/>
            <person name="Schlapbach R."/>
            <person name="Sreeman S.M."/>
            <person name="Shimizu K.K."/>
        </authorList>
    </citation>
    <scope>NUCLEOTIDE SEQUENCE</scope>
</reference>
<evidence type="ECO:0008006" key="5">
    <source>
        <dbReference type="Google" id="ProtNLM"/>
    </source>
</evidence>